<dbReference type="Proteomes" id="UP000189670">
    <property type="component" value="Unassembled WGS sequence"/>
</dbReference>
<dbReference type="SMART" id="SM00100">
    <property type="entry name" value="cNMP"/>
    <property type="match status" value="1"/>
</dbReference>
<protein>
    <submittedName>
        <fullName evidence="2">CRP/FNR family transcriptional regulator, cyclic AMP receptor protein</fullName>
    </submittedName>
</protein>
<dbReference type="CDD" id="cd00038">
    <property type="entry name" value="CAP_ED"/>
    <property type="match status" value="1"/>
</dbReference>
<dbReference type="PANTHER" id="PTHR23011:SF28">
    <property type="entry name" value="CYCLIC NUCLEOTIDE-BINDING DOMAIN CONTAINING PROTEIN"/>
    <property type="match status" value="1"/>
</dbReference>
<dbReference type="Gene3D" id="2.60.120.10">
    <property type="entry name" value="Jelly Rolls"/>
    <property type="match status" value="1"/>
</dbReference>
<dbReference type="SUPFAM" id="SSF51206">
    <property type="entry name" value="cAMP-binding domain-like"/>
    <property type="match status" value="1"/>
</dbReference>
<proteinExistence type="predicted"/>
<sequence length="166" mass="18977">MIDNKIIQQLLNNELFKNVSMDQLSQLKNEYFTPKNYQPGDIVIKENDLSNELFLIVKGIVQITRNTVVGKVTILITRREGEMIGELGLIENKPRSSSVICQTDASIIKITKDHLFELLSLLPVLKTNINNIIASRFRQTIYQTSSQALKYQLMLELNQTIVAQKK</sequence>
<dbReference type="AlphaFoldDB" id="A0A1V1P2R1"/>
<accession>A0A1V1P2R1</accession>
<gene>
    <name evidence="2" type="ORF">OMM_04167</name>
</gene>
<evidence type="ECO:0000313" key="2">
    <source>
        <dbReference type="EMBL" id="ETR69083.1"/>
    </source>
</evidence>
<feature type="domain" description="Cyclic nucleotide-binding" evidence="1">
    <location>
        <begin position="15"/>
        <end position="119"/>
    </location>
</feature>
<dbReference type="PROSITE" id="PS50042">
    <property type="entry name" value="CNMP_BINDING_3"/>
    <property type="match status" value="1"/>
</dbReference>
<evidence type="ECO:0000259" key="1">
    <source>
        <dbReference type="PROSITE" id="PS50042"/>
    </source>
</evidence>
<dbReference type="InterPro" id="IPR018490">
    <property type="entry name" value="cNMP-bd_dom_sf"/>
</dbReference>
<dbReference type="EMBL" id="ATBP01000744">
    <property type="protein sequence ID" value="ETR69083.1"/>
    <property type="molecule type" value="Genomic_DNA"/>
</dbReference>
<name>A0A1V1P2R1_9BACT</name>
<dbReference type="Pfam" id="PF00027">
    <property type="entry name" value="cNMP_binding"/>
    <property type="match status" value="1"/>
</dbReference>
<dbReference type="PANTHER" id="PTHR23011">
    <property type="entry name" value="CYCLIC NUCLEOTIDE-BINDING DOMAIN CONTAINING PROTEIN"/>
    <property type="match status" value="1"/>
</dbReference>
<organism evidence="2 3">
    <name type="scientific">Candidatus Magnetoglobus multicellularis str. Araruama</name>
    <dbReference type="NCBI Taxonomy" id="890399"/>
    <lineage>
        <taxon>Bacteria</taxon>
        <taxon>Pseudomonadati</taxon>
        <taxon>Thermodesulfobacteriota</taxon>
        <taxon>Desulfobacteria</taxon>
        <taxon>Desulfobacterales</taxon>
        <taxon>Desulfobacteraceae</taxon>
        <taxon>Candidatus Magnetoglobus</taxon>
    </lineage>
</organism>
<reference evidence="3" key="1">
    <citation type="submission" date="2012-11" db="EMBL/GenBank/DDBJ databases">
        <authorList>
            <person name="Lucero-Rivera Y.E."/>
            <person name="Tovar-Ramirez D."/>
        </authorList>
    </citation>
    <scope>NUCLEOTIDE SEQUENCE [LARGE SCALE GENOMIC DNA]</scope>
    <source>
        <strain evidence="3">Araruama</strain>
    </source>
</reference>
<evidence type="ECO:0000313" key="3">
    <source>
        <dbReference type="Proteomes" id="UP000189670"/>
    </source>
</evidence>
<keyword evidence="2" id="KW-0675">Receptor</keyword>
<comment type="caution">
    <text evidence="2">The sequence shown here is derived from an EMBL/GenBank/DDBJ whole genome shotgun (WGS) entry which is preliminary data.</text>
</comment>
<dbReference type="InterPro" id="IPR014710">
    <property type="entry name" value="RmlC-like_jellyroll"/>
</dbReference>
<dbReference type="InterPro" id="IPR000595">
    <property type="entry name" value="cNMP-bd_dom"/>
</dbReference>